<dbReference type="RefSeq" id="WP_106589798.1">
    <property type="nucleotide sequence ID" value="NZ_PYAV01000016.1"/>
</dbReference>
<evidence type="ECO:0000313" key="2">
    <source>
        <dbReference type="Proteomes" id="UP000242310"/>
    </source>
</evidence>
<comment type="caution">
    <text evidence="1">The sequence shown here is derived from an EMBL/GenBank/DDBJ whole genome shotgun (WGS) entry which is preliminary data.</text>
</comment>
<keyword evidence="2" id="KW-1185">Reference proteome</keyword>
<name>A0A2P8H7Y7_9BACI</name>
<evidence type="ECO:0000313" key="1">
    <source>
        <dbReference type="EMBL" id="PSL42345.1"/>
    </source>
</evidence>
<gene>
    <name evidence="1" type="ORF">B0H94_11650</name>
</gene>
<proteinExistence type="predicted"/>
<organism evidence="1 2">
    <name type="scientific">Salsuginibacillus halophilus</name>
    <dbReference type="NCBI Taxonomy" id="517424"/>
    <lineage>
        <taxon>Bacteria</taxon>
        <taxon>Bacillati</taxon>
        <taxon>Bacillota</taxon>
        <taxon>Bacilli</taxon>
        <taxon>Bacillales</taxon>
        <taxon>Bacillaceae</taxon>
        <taxon>Salsuginibacillus</taxon>
    </lineage>
</organism>
<protein>
    <recommendedName>
        <fullName evidence="3">Competence protein ComGG</fullName>
    </recommendedName>
</protein>
<evidence type="ECO:0008006" key="3">
    <source>
        <dbReference type="Google" id="ProtNLM"/>
    </source>
</evidence>
<sequence length="130" mass="15127">MNERGGVMPFLLFFLLTAMLVMAHQTAMYQSERVHIEGVKAERQLEALLMNGEVYIHQRPMLVRAGTEKTLTYEHGRVDFESTAVGSDRVRLRWESTLHDGRSKTRTYNVKIREVEEEEKAYNEHNDGQD</sequence>
<accession>A0A2P8H7Y7</accession>
<dbReference type="EMBL" id="PYAV01000016">
    <property type="protein sequence ID" value="PSL42345.1"/>
    <property type="molecule type" value="Genomic_DNA"/>
</dbReference>
<dbReference type="Proteomes" id="UP000242310">
    <property type="component" value="Unassembled WGS sequence"/>
</dbReference>
<dbReference type="AlphaFoldDB" id="A0A2P8H7Y7"/>
<reference evidence="1 2" key="1">
    <citation type="submission" date="2018-03" db="EMBL/GenBank/DDBJ databases">
        <title>Genomic Encyclopedia of Type Strains, Phase III (KMG-III): the genomes of soil and plant-associated and newly described type strains.</title>
        <authorList>
            <person name="Whitman W."/>
        </authorList>
    </citation>
    <scope>NUCLEOTIDE SEQUENCE [LARGE SCALE GENOMIC DNA]</scope>
    <source>
        <strain evidence="1 2">CGMCC 1.07653</strain>
    </source>
</reference>